<protein>
    <submittedName>
        <fullName evidence="2">Uncharacterized protein</fullName>
    </submittedName>
</protein>
<keyword evidence="4" id="KW-1185">Reference proteome</keyword>
<dbReference type="Proteomes" id="UP000663828">
    <property type="component" value="Unassembled WGS sequence"/>
</dbReference>
<organism evidence="2 4">
    <name type="scientific">Adineta ricciae</name>
    <name type="common">Rotifer</name>
    <dbReference type="NCBI Taxonomy" id="249248"/>
    <lineage>
        <taxon>Eukaryota</taxon>
        <taxon>Metazoa</taxon>
        <taxon>Spiralia</taxon>
        <taxon>Gnathifera</taxon>
        <taxon>Rotifera</taxon>
        <taxon>Eurotatoria</taxon>
        <taxon>Bdelloidea</taxon>
        <taxon>Adinetida</taxon>
        <taxon>Adinetidae</taxon>
        <taxon>Adineta</taxon>
    </lineage>
</organism>
<dbReference type="Proteomes" id="UP000663852">
    <property type="component" value="Unassembled WGS sequence"/>
</dbReference>
<dbReference type="EMBL" id="CAJNOJ010000109">
    <property type="protein sequence ID" value="CAF1130859.1"/>
    <property type="molecule type" value="Genomic_DNA"/>
</dbReference>
<gene>
    <name evidence="3" type="ORF">EDS130_LOCUS21572</name>
    <name evidence="2" type="ORF">XAT740_LOCUS4808</name>
</gene>
<reference evidence="2" key="1">
    <citation type="submission" date="2021-02" db="EMBL/GenBank/DDBJ databases">
        <authorList>
            <person name="Nowell W R."/>
        </authorList>
    </citation>
    <scope>NUCLEOTIDE SEQUENCE</scope>
</reference>
<dbReference type="AlphaFoldDB" id="A0A813VFX0"/>
<dbReference type="Gene3D" id="2.30.29.30">
    <property type="entry name" value="Pleckstrin-homology domain (PH domain)/Phosphotyrosine-binding domain (PTB)"/>
    <property type="match status" value="1"/>
</dbReference>
<evidence type="ECO:0000256" key="1">
    <source>
        <dbReference type="SAM" id="MobiDB-lite"/>
    </source>
</evidence>
<name>A0A813VFX0_ADIRI</name>
<evidence type="ECO:0000313" key="3">
    <source>
        <dbReference type="EMBL" id="CAF1130859.1"/>
    </source>
</evidence>
<dbReference type="OrthoDB" id="9994289at2759"/>
<dbReference type="EMBL" id="CAJNOR010000201">
    <property type="protein sequence ID" value="CAF0837857.1"/>
    <property type="molecule type" value="Genomic_DNA"/>
</dbReference>
<accession>A0A813VFX0</accession>
<feature type="region of interest" description="Disordered" evidence="1">
    <location>
        <begin position="130"/>
        <end position="153"/>
    </location>
</feature>
<dbReference type="InterPro" id="IPR011993">
    <property type="entry name" value="PH-like_dom_sf"/>
</dbReference>
<feature type="compositionally biased region" description="Basic and acidic residues" evidence="1">
    <location>
        <begin position="407"/>
        <end position="422"/>
    </location>
</feature>
<evidence type="ECO:0000313" key="4">
    <source>
        <dbReference type="Proteomes" id="UP000663828"/>
    </source>
</evidence>
<comment type="caution">
    <text evidence="2">The sequence shown here is derived from an EMBL/GenBank/DDBJ whole genome shotgun (WGS) entry which is preliminary data.</text>
</comment>
<sequence length="422" mass="48747">MARRDEHQYEIHYATLVQTNLPDINGNDVKISPADRRRSIELERAKALYVDFENAFQDNKLNYDYFGCQSSLENSHDPANFYLQSVETISEIKNTNISPYIRRHTSRENSRPSTPLDTLPYQLQLYQNPQQLPPPILPPTSNHHHRHHTPTTNSTTNLHDDFNDLNLLQQSPVNDLPAPFTPDAIQIKIKQHELIQASLLSSQFKLILPQYFLVKYLGRKPCTQLWGSKAVRTPIDDMVQSARQMSSMNEMPTLEACINTRGLTLAHRHASTHSKHPSRAFSPERHQHGLIPLEHISYVMHDVKYSKISACIVLRQSKSLPPSSSDQVIVNETVTECYAFLFQSKDHAHRFALSLAEAFNAQKHSSKTPKTNHDDKRAERSPQRRSKHRTTTTTTHHQHHHHHHNEKTRSRYDDTYLRDSEV</sequence>
<dbReference type="SUPFAM" id="SSF50729">
    <property type="entry name" value="PH domain-like"/>
    <property type="match status" value="1"/>
</dbReference>
<feature type="region of interest" description="Disordered" evidence="1">
    <location>
        <begin position="361"/>
        <end position="422"/>
    </location>
</feature>
<evidence type="ECO:0000313" key="2">
    <source>
        <dbReference type="EMBL" id="CAF0837857.1"/>
    </source>
</evidence>
<feature type="compositionally biased region" description="Basic residues" evidence="1">
    <location>
        <begin position="383"/>
        <end position="406"/>
    </location>
</feature>
<feature type="compositionally biased region" description="Basic and acidic residues" evidence="1">
    <location>
        <begin position="371"/>
        <end position="382"/>
    </location>
</feature>
<proteinExistence type="predicted"/>